<evidence type="ECO:0000256" key="4">
    <source>
        <dbReference type="ARBA" id="ARBA00022603"/>
    </source>
</evidence>
<dbReference type="GO" id="GO:0003700">
    <property type="term" value="F:DNA-binding transcription factor activity"/>
    <property type="evidence" value="ECO:0007669"/>
    <property type="project" value="InterPro"/>
</dbReference>
<dbReference type="AlphaFoldDB" id="A0A512DEY5"/>
<dbReference type="InterPro" id="IPR003265">
    <property type="entry name" value="HhH-GPD_domain"/>
</dbReference>
<keyword evidence="9" id="KW-0234">DNA repair</keyword>
<feature type="region of interest" description="Disordered" evidence="10">
    <location>
        <begin position="205"/>
        <end position="239"/>
    </location>
</feature>
<dbReference type="InterPro" id="IPR037046">
    <property type="entry name" value="AlkA_N_sf"/>
</dbReference>
<protein>
    <recommendedName>
        <fullName evidence="3">DNA-3-methyladenine glycosylase II</fullName>
        <ecNumber evidence="3">3.2.2.21</ecNumber>
    </recommendedName>
</protein>
<dbReference type="EMBL" id="BJYY01000017">
    <property type="protein sequence ID" value="GEO35039.1"/>
    <property type="molecule type" value="Genomic_DNA"/>
</dbReference>
<dbReference type="SMART" id="SM00478">
    <property type="entry name" value="ENDO3c"/>
    <property type="match status" value="1"/>
</dbReference>
<feature type="domain" description="HTH araC/xylS-type" evidence="11">
    <location>
        <begin position="105"/>
        <end position="203"/>
    </location>
</feature>
<keyword evidence="7" id="KW-0010">Activator</keyword>
<organism evidence="12 13">
    <name type="scientific">Cellulomonas aerilata</name>
    <dbReference type="NCBI Taxonomy" id="515326"/>
    <lineage>
        <taxon>Bacteria</taxon>
        <taxon>Bacillati</taxon>
        <taxon>Actinomycetota</taxon>
        <taxon>Actinomycetes</taxon>
        <taxon>Micrococcales</taxon>
        <taxon>Cellulomonadaceae</taxon>
        <taxon>Cellulomonas</taxon>
    </lineage>
</organism>
<name>A0A512DEY5_9CELL</name>
<evidence type="ECO:0000256" key="1">
    <source>
        <dbReference type="ARBA" id="ARBA00000086"/>
    </source>
</evidence>
<dbReference type="InterPro" id="IPR051912">
    <property type="entry name" value="Alkylbase_DNA_Glycosylase/TA"/>
</dbReference>
<dbReference type="GO" id="GO:0043565">
    <property type="term" value="F:sequence-specific DNA binding"/>
    <property type="evidence" value="ECO:0007669"/>
    <property type="project" value="InterPro"/>
</dbReference>
<dbReference type="Gene3D" id="3.40.10.10">
    <property type="entry name" value="DNA Methylphosphotriester Repair Domain"/>
    <property type="match status" value="1"/>
</dbReference>
<evidence type="ECO:0000256" key="5">
    <source>
        <dbReference type="ARBA" id="ARBA00022763"/>
    </source>
</evidence>
<dbReference type="InterPro" id="IPR009057">
    <property type="entry name" value="Homeodomain-like_sf"/>
</dbReference>
<dbReference type="SMART" id="SM01009">
    <property type="entry name" value="AlkA_N"/>
    <property type="match status" value="1"/>
</dbReference>
<dbReference type="Pfam" id="PF02805">
    <property type="entry name" value="Ada_Zn_binding"/>
    <property type="match status" value="1"/>
</dbReference>
<dbReference type="GO" id="GO:0006285">
    <property type="term" value="P:base-excision repair, AP site formation"/>
    <property type="evidence" value="ECO:0007669"/>
    <property type="project" value="TreeGrafter"/>
</dbReference>
<comment type="catalytic activity">
    <reaction evidence="1">
        <text>Hydrolysis of alkylated DNA, releasing 3-methyladenine, 3-methylguanine, 7-methylguanine and 7-methyladenine.</text>
        <dbReference type="EC" id="3.2.2.21"/>
    </reaction>
</comment>
<dbReference type="GO" id="GO:0043916">
    <property type="term" value="F:DNA-7-methylguanine glycosylase activity"/>
    <property type="evidence" value="ECO:0007669"/>
    <property type="project" value="TreeGrafter"/>
</dbReference>
<dbReference type="PROSITE" id="PS01124">
    <property type="entry name" value="HTH_ARAC_FAMILY_2"/>
    <property type="match status" value="1"/>
</dbReference>
<evidence type="ECO:0000313" key="13">
    <source>
        <dbReference type="Proteomes" id="UP000321181"/>
    </source>
</evidence>
<gene>
    <name evidence="12" type="primary">alkA</name>
    <name evidence="12" type="ORF">CAE01nite_27640</name>
</gene>
<keyword evidence="6" id="KW-0805">Transcription regulation</keyword>
<dbReference type="SUPFAM" id="SSF46689">
    <property type="entry name" value="Homeodomain-like"/>
    <property type="match status" value="1"/>
</dbReference>
<evidence type="ECO:0000256" key="9">
    <source>
        <dbReference type="ARBA" id="ARBA00023204"/>
    </source>
</evidence>
<evidence type="ECO:0000256" key="3">
    <source>
        <dbReference type="ARBA" id="ARBA00012000"/>
    </source>
</evidence>
<dbReference type="Gene3D" id="1.10.10.60">
    <property type="entry name" value="Homeodomain-like"/>
    <property type="match status" value="1"/>
</dbReference>
<reference evidence="12 13" key="1">
    <citation type="submission" date="2019-07" db="EMBL/GenBank/DDBJ databases">
        <title>Whole genome shotgun sequence of Cellulomonas aerilata NBRC 106308.</title>
        <authorList>
            <person name="Hosoyama A."/>
            <person name="Uohara A."/>
            <person name="Ohji S."/>
            <person name="Ichikawa N."/>
        </authorList>
    </citation>
    <scope>NUCLEOTIDE SEQUENCE [LARGE SCALE GENOMIC DNA]</scope>
    <source>
        <strain evidence="12 13">NBRC 106308</strain>
    </source>
</reference>
<evidence type="ECO:0000259" key="11">
    <source>
        <dbReference type="PROSITE" id="PS01124"/>
    </source>
</evidence>
<dbReference type="InterPro" id="IPR018060">
    <property type="entry name" value="HTH_AraC"/>
</dbReference>
<dbReference type="GO" id="GO:0008168">
    <property type="term" value="F:methyltransferase activity"/>
    <property type="evidence" value="ECO:0007669"/>
    <property type="project" value="UniProtKB-KW"/>
</dbReference>
<dbReference type="InterPro" id="IPR010316">
    <property type="entry name" value="AlkA_N"/>
</dbReference>
<dbReference type="GO" id="GO:0005737">
    <property type="term" value="C:cytoplasm"/>
    <property type="evidence" value="ECO:0007669"/>
    <property type="project" value="TreeGrafter"/>
</dbReference>
<dbReference type="GO" id="GO:0006307">
    <property type="term" value="P:DNA alkylation repair"/>
    <property type="evidence" value="ECO:0007669"/>
    <property type="project" value="TreeGrafter"/>
</dbReference>
<dbReference type="InterPro" id="IPR023170">
    <property type="entry name" value="HhH_base_excis_C"/>
</dbReference>
<keyword evidence="8" id="KW-0804">Transcription</keyword>
<comment type="caution">
    <text evidence="12">The sequence shown here is derived from an EMBL/GenBank/DDBJ whole genome shotgun (WGS) entry which is preliminary data.</text>
</comment>
<evidence type="ECO:0000256" key="2">
    <source>
        <dbReference type="ARBA" id="ARBA00001947"/>
    </source>
</evidence>
<feature type="region of interest" description="Disordered" evidence="10">
    <location>
        <begin position="553"/>
        <end position="579"/>
    </location>
</feature>
<dbReference type="SMART" id="SM00342">
    <property type="entry name" value="HTH_ARAC"/>
    <property type="match status" value="1"/>
</dbReference>
<dbReference type="InterPro" id="IPR035451">
    <property type="entry name" value="Ada-like_dom_sf"/>
</dbReference>
<proteinExistence type="predicted"/>
<dbReference type="GO" id="GO:0032131">
    <property type="term" value="F:alkylated DNA binding"/>
    <property type="evidence" value="ECO:0007669"/>
    <property type="project" value="TreeGrafter"/>
</dbReference>
<keyword evidence="13" id="KW-1185">Reference proteome</keyword>
<comment type="cofactor">
    <cofactor evidence="2">
        <name>Zn(2+)</name>
        <dbReference type="ChEBI" id="CHEBI:29105"/>
    </cofactor>
</comment>
<keyword evidence="4" id="KW-0489">Methyltransferase</keyword>
<dbReference type="Gene3D" id="1.10.1670.10">
    <property type="entry name" value="Helix-hairpin-Helix base-excision DNA repair enzymes (C-terminal)"/>
    <property type="match status" value="1"/>
</dbReference>
<dbReference type="PANTHER" id="PTHR43003:SF13">
    <property type="entry name" value="DNA-3-METHYLADENINE GLYCOSYLASE 2"/>
    <property type="match status" value="1"/>
</dbReference>
<dbReference type="SUPFAM" id="SSF57884">
    <property type="entry name" value="Ada DNA repair protein, N-terminal domain (N-Ada 10)"/>
    <property type="match status" value="1"/>
</dbReference>
<accession>A0A512DEY5</accession>
<evidence type="ECO:0000256" key="7">
    <source>
        <dbReference type="ARBA" id="ARBA00023159"/>
    </source>
</evidence>
<sequence length="579" mass="60420">MSLPPAPSTNRDAHATAAPWQDERTAYRAISGRDPRFDGRLYVGVLSTGIYCRPSCPARTPRPENCRYYAAAAAAVAAGFRACRRCRPDALPGTRQWDGRADLAARALRAIADGVVDEHGVAGLASRLHVSDRHLHRVLVTEVGASPLQLARTRRAQLARVLLDQTSLPMPDVAFAAGFASVRQFNDVMREEFGAAPSALRAVGRRAGAGPGRPGRPGQTRQGRGGAGPGPAVDDDRAAGDERVPVEGAELTLRLRHALPYDAAGWFDHVAHRAVPGLERVDARRDGGPRRVTRLVAAPGGPVLVEVGVSDDGGQVHAALRLARLDDLGGVVARLRRWLDLDADPSAVDAALADDALLGPLVAARPGLRVPGTVDPFELAVRAVLGQQVSTTGARTLAGRLVAELGADGPVASDGLRVFPTPQAMADAGPDRLRTLGLTGARAATLAALAAAVADGLPLDPAADRSEVRAALLALPGVGPWTADYVALRALGDPDVFPAGDLVLRRALAELPGGTGTGVTVPAAAAHARAWSPWRGYAAQHLWTAWAARGAATRARRDPTPAARRDAPSAATTVGPRTR</sequence>
<dbReference type="GO" id="GO:0008270">
    <property type="term" value="F:zinc ion binding"/>
    <property type="evidence" value="ECO:0007669"/>
    <property type="project" value="InterPro"/>
</dbReference>
<dbReference type="SUPFAM" id="SSF55945">
    <property type="entry name" value="TATA-box binding protein-like"/>
    <property type="match status" value="1"/>
</dbReference>
<evidence type="ECO:0000256" key="10">
    <source>
        <dbReference type="SAM" id="MobiDB-lite"/>
    </source>
</evidence>
<dbReference type="CDD" id="cd00056">
    <property type="entry name" value="ENDO3c"/>
    <property type="match status" value="1"/>
</dbReference>
<dbReference type="InterPro" id="IPR004026">
    <property type="entry name" value="Ada_DNA_repair_Zn-bd"/>
</dbReference>
<dbReference type="Pfam" id="PF00730">
    <property type="entry name" value="HhH-GPD"/>
    <property type="match status" value="1"/>
</dbReference>
<dbReference type="GO" id="GO:0008725">
    <property type="term" value="F:DNA-3-methyladenine glycosylase activity"/>
    <property type="evidence" value="ECO:0007669"/>
    <property type="project" value="TreeGrafter"/>
</dbReference>
<keyword evidence="4" id="KW-0808">Transferase</keyword>
<dbReference type="Pfam" id="PF06029">
    <property type="entry name" value="AlkA_N"/>
    <property type="match status" value="1"/>
</dbReference>
<evidence type="ECO:0000256" key="6">
    <source>
        <dbReference type="ARBA" id="ARBA00023015"/>
    </source>
</evidence>
<evidence type="ECO:0000256" key="8">
    <source>
        <dbReference type="ARBA" id="ARBA00023163"/>
    </source>
</evidence>
<dbReference type="InterPro" id="IPR011257">
    <property type="entry name" value="DNA_glycosylase"/>
</dbReference>
<dbReference type="GO" id="GO:0032993">
    <property type="term" value="C:protein-DNA complex"/>
    <property type="evidence" value="ECO:0007669"/>
    <property type="project" value="TreeGrafter"/>
</dbReference>
<dbReference type="EC" id="3.2.2.21" evidence="3"/>
<dbReference type="Pfam" id="PF12833">
    <property type="entry name" value="HTH_18"/>
    <property type="match status" value="1"/>
</dbReference>
<dbReference type="Gene3D" id="3.30.310.20">
    <property type="entry name" value="DNA-3-methyladenine glycosylase AlkA, N-terminal domain"/>
    <property type="match status" value="1"/>
</dbReference>
<evidence type="ECO:0000313" key="12">
    <source>
        <dbReference type="EMBL" id="GEO35039.1"/>
    </source>
</evidence>
<feature type="compositionally biased region" description="Basic and acidic residues" evidence="10">
    <location>
        <begin position="555"/>
        <end position="567"/>
    </location>
</feature>
<keyword evidence="5" id="KW-0227">DNA damage</keyword>
<dbReference type="PANTHER" id="PTHR43003">
    <property type="entry name" value="DNA-3-METHYLADENINE GLYCOSYLASE"/>
    <property type="match status" value="1"/>
</dbReference>
<dbReference type="Proteomes" id="UP000321181">
    <property type="component" value="Unassembled WGS sequence"/>
</dbReference>
<dbReference type="Gene3D" id="1.10.340.30">
    <property type="entry name" value="Hypothetical protein, domain 2"/>
    <property type="match status" value="1"/>
</dbReference>
<dbReference type="SUPFAM" id="SSF48150">
    <property type="entry name" value="DNA-glycosylase"/>
    <property type="match status" value="1"/>
</dbReference>
<dbReference type="GO" id="GO:0032259">
    <property type="term" value="P:methylation"/>
    <property type="evidence" value="ECO:0007669"/>
    <property type="project" value="UniProtKB-KW"/>
</dbReference>